<dbReference type="GO" id="GO:0006915">
    <property type="term" value="P:apoptotic process"/>
    <property type="evidence" value="ECO:0007669"/>
    <property type="project" value="UniProtKB-KW"/>
</dbReference>
<dbReference type="PROSITE" id="PS50211">
    <property type="entry name" value="DENN"/>
    <property type="match status" value="1"/>
</dbReference>
<proteinExistence type="inferred from homology"/>
<gene>
    <name evidence="12" type="ORF">CAUJ_LOCUS4854</name>
</gene>
<dbReference type="GO" id="GO:0032483">
    <property type="term" value="P:regulation of Rab protein signal transduction"/>
    <property type="evidence" value="ECO:0007669"/>
    <property type="project" value="TreeGrafter"/>
</dbReference>
<dbReference type="Pfam" id="PF03456">
    <property type="entry name" value="uDENN"/>
    <property type="match status" value="1"/>
</dbReference>
<feature type="compositionally biased region" description="Pro residues" evidence="10">
    <location>
        <begin position="967"/>
        <end position="992"/>
    </location>
</feature>
<dbReference type="InterPro" id="IPR037516">
    <property type="entry name" value="Tripartite_DENN"/>
</dbReference>
<dbReference type="GO" id="GO:0005829">
    <property type="term" value="C:cytosol"/>
    <property type="evidence" value="ECO:0007669"/>
    <property type="project" value="TreeGrafter"/>
</dbReference>
<evidence type="ECO:0000256" key="8">
    <source>
        <dbReference type="ARBA" id="ARBA00022703"/>
    </source>
</evidence>
<protein>
    <recommendedName>
        <fullName evidence="4">MAP kinase-activating death domain protein</fullName>
    </recommendedName>
</protein>
<keyword evidence="6" id="KW-0963">Cytoplasm</keyword>
<dbReference type="SMART" id="SM00801">
    <property type="entry name" value="dDENN"/>
    <property type="match status" value="1"/>
</dbReference>
<feature type="compositionally biased region" description="Low complexity" evidence="10">
    <location>
        <begin position="897"/>
        <end position="916"/>
    </location>
</feature>
<dbReference type="FunFam" id="3.40.50.11500:FF:000010">
    <property type="entry name" value="Protein CBR-AEX-3"/>
    <property type="match status" value="1"/>
</dbReference>
<dbReference type="OrthoDB" id="6282239at2759"/>
<dbReference type="Gene3D" id="3.40.50.11500">
    <property type="match status" value="1"/>
</dbReference>
<keyword evidence="9" id="KW-0472">Membrane</keyword>
<comment type="subcellular location">
    <subcellularLocation>
        <location evidence="1">Cell membrane</location>
    </subcellularLocation>
    <subcellularLocation>
        <location evidence="2">Cytoplasm</location>
    </subcellularLocation>
</comment>
<organism evidence="12 13">
    <name type="scientific">Caenorhabditis auriculariae</name>
    <dbReference type="NCBI Taxonomy" id="2777116"/>
    <lineage>
        <taxon>Eukaryota</taxon>
        <taxon>Metazoa</taxon>
        <taxon>Ecdysozoa</taxon>
        <taxon>Nematoda</taxon>
        <taxon>Chromadorea</taxon>
        <taxon>Rhabditida</taxon>
        <taxon>Rhabditina</taxon>
        <taxon>Rhabditomorpha</taxon>
        <taxon>Rhabditoidea</taxon>
        <taxon>Rhabditidae</taxon>
        <taxon>Peloderinae</taxon>
        <taxon>Caenorhabditis</taxon>
    </lineage>
</organism>
<dbReference type="InterPro" id="IPR001194">
    <property type="entry name" value="cDENN_dom"/>
</dbReference>
<evidence type="ECO:0000256" key="5">
    <source>
        <dbReference type="ARBA" id="ARBA00022475"/>
    </source>
</evidence>
<dbReference type="SMART" id="SM00799">
    <property type="entry name" value="DENN"/>
    <property type="match status" value="1"/>
</dbReference>
<evidence type="ECO:0000313" key="12">
    <source>
        <dbReference type="EMBL" id="CAD6188935.1"/>
    </source>
</evidence>
<feature type="compositionally biased region" description="Pro residues" evidence="10">
    <location>
        <begin position="1000"/>
        <end position="1032"/>
    </location>
</feature>
<evidence type="ECO:0000256" key="7">
    <source>
        <dbReference type="ARBA" id="ARBA00022658"/>
    </source>
</evidence>
<evidence type="ECO:0000256" key="1">
    <source>
        <dbReference type="ARBA" id="ARBA00004236"/>
    </source>
</evidence>
<feature type="compositionally biased region" description="Low complexity" evidence="10">
    <location>
        <begin position="766"/>
        <end position="775"/>
    </location>
</feature>
<dbReference type="SMART" id="SM00800">
    <property type="entry name" value="uDENN"/>
    <property type="match status" value="1"/>
</dbReference>
<comment type="caution">
    <text evidence="12">The sequence shown here is derived from an EMBL/GenBank/DDBJ whole genome shotgun (WGS) entry which is preliminary data.</text>
</comment>
<evidence type="ECO:0000256" key="4">
    <source>
        <dbReference type="ARBA" id="ARBA00017868"/>
    </source>
</evidence>
<dbReference type="InterPro" id="IPR057469">
    <property type="entry name" value="PH_MADD"/>
</dbReference>
<feature type="region of interest" description="Disordered" evidence="10">
    <location>
        <begin position="760"/>
        <end position="784"/>
    </location>
</feature>
<dbReference type="Proteomes" id="UP000835052">
    <property type="component" value="Unassembled WGS sequence"/>
</dbReference>
<feature type="compositionally biased region" description="Polar residues" evidence="10">
    <location>
        <begin position="677"/>
        <end position="690"/>
    </location>
</feature>
<evidence type="ECO:0000259" key="11">
    <source>
        <dbReference type="PROSITE" id="PS50211"/>
    </source>
</evidence>
<keyword evidence="7" id="KW-0344">Guanine-nucleotide releasing factor</keyword>
<keyword evidence="8" id="KW-0053">Apoptosis</keyword>
<dbReference type="Gene3D" id="3.30.450.200">
    <property type="match status" value="1"/>
</dbReference>
<dbReference type="InterPro" id="IPR039980">
    <property type="entry name" value="MADD"/>
</dbReference>
<name>A0A8S1H037_9PELO</name>
<dbReference type="InterPro" id="IPR043153">
    <property type="entry name" value="DENN_C"/>
</dbReference>
<dbReference type="PANTHER" id="PTHR13008">
    <property type="entry name" value="MAP-KINASE ACTIVATING DEATH DOMAIN PROTEIN MADD /DENN/AEX-3 C.ELEGANS"/>
    <property type="match status" value="1"/>
</dbReference>
<feature type="domain" description="UDENN" evidence="11">
    <location>
        <begin position="15"/>
        <end position="495"/>
    </location>
</feature>
<dbReference type="InterPro" id="IPR005113">
    <property type="entry name" value="uDENN_dom"/>
</dbReference>
<dbReference type="GO" id="GO:0005886">
    <property type="term" value="C:plasma membrane"/>
    <property type="evidence" value="ECO:0007669"/>
    <property type="project" value="UniProtKB-SubCell"/>
</dbReference>
<keyword evidence="5" id="KW-1003">Cell membrane</keyword>
<keyword evidence="13" id="KW-1185">Reference proteome</keyword>
<accession>A0A8S1H037</accession>
<feature type="region of interest" description="Disordered" evidence="10">
    <location>
        <begin position="536"/>
        <end position="588"/>
    </location>
</feature>
<feature type="compositionally biased region" description="Polar residues" evidence="10">
    <location>
        <begin position="1034"/>
        <end position="1046"/>
    </location>
</feature>
<dbReference type="GO" id="GO:0042981">
    <property type="term" value="P:regulation of apoptotic process"/>
    <property type="evidence" value="ECO:0007669"/>
    <property type="project" value="TreeGrafter"/>
</dbReference>
<dbReference type="Pfam" id="PF23629">
    <property type="entry name" value="Death_MADD"/>
    <property type="match status" value="1"/>
</dbReference>
<dbReference type="GO" id="GO:0005085">
    <property type="term" value="F:guanyl-nucleotide exchange factor activity"/>
    <property type="evidence" value="ECO:0007669"/>
    <property type="project" value="UniProtKB-KW"/>
</dbReference>
<dbReference type="InterPro" id="IPR005112">
    <property type="entry name" value="dDENN_dom"/>
</dbReference>
<dbReference type="InterPro" id="IPR056574">
    <property type="entry name" value="Death_MADD"/>
</dbReference>
<evidence type="ECO:0000256" key="3">
    <source>
        <dbReference type="ARBA" id="ARBA00005978"/>
    </source>
</evidence>
<dbReference type="PANTHER" id="PTHR13008:SF7">
    <property type="entry name" value="MAP KINASE-ACTIVATING DEATH DOMAIN PROTEIN"/>
    <property type="match status" value="1"/>
</dbReference>
<evidence type="ECO:0000256" key="6">
    <source>
        <dbReference type="ARBA" id="ARBA00022490"/>
    </source>
</evidence>
<evidence type="ECO:0000256" key="10">
    <source>
        <dbReference type="SAM" id="MobiDB-lite"/>
    </source>
</evidence>
<dbReference type="EMBL" id="CAJGYM010000009">
    <property type="protein sequence ID" value="CAD6188935.1"/>
    <property type="molecule type" value="Genomic_DNA"/>
</dbReference>
<comment type="similarity">
    <text evidence="3">Belongs to the MADD family.</text>
</comment>
<dbReference type="Pfam" id="PF02141">
    <property type="entry name" value="DENN"/>
    <property type="match status" value="1"/>
</dbReference>
<feature type="region of interest" description="Disordered" evidence="10">
    <location>
        <begin position="897"/>
        <end position="1077"/>
    </location>
</feature>
<evidence type="ECO:0000256" key="2">
    <source>
        <dbReference type="ARBA" id="ARBA00004496"/>
    </source>
</evidence>
<dbReference type="Pfam" id="PF25328">
    <property type="entry name" value="PH_MADD"/>
    <property type="match status" value="1"/>
</dbReference>
<evidence type="ECO:0000313" key="13">
    <source>
        <dbReference type="Proteomes" id="UP000835052"/>
    </source>
</evidence>
<evidence type="ECO:0000256" key="9">
    <source>
        <dbReference type="ARBA" id="ARBA00023136"/>
    </source>
</evidence>
<reference evidence="12" key="1">
    <citation type="submission" date="2020-10" db="EMBL/GenBank/DDBJ databases">
        <authorList>
            <person name="Kikuchi T."/>
        </authorList>
    </citation>
    <scope>NUCLEOTIDE SEQUENCE</scope>
    <source>
        <strain evidence="12">NKZ352</strain>
    </source>
</reference>
<sequence length="1391" mass="155182">MGEKEKELCPRLIDYFVVVGRRNRARGSSQASSSDATHTITYPEILRRYPTDDHKDFILPTDVTVFCQPEGCNTLSSRSRKGLRKDPQFFVFMLTEKDSAKIRYGICLNFYQSFERKLALLPGLEENAPHPHKNHKDYAMSLTSLCFISHHPFVSIFHQLLLLLKRLIDSCNYRAAQATGHRDVVWSVLTGHWSEAIPPEVMKEMKEIETWILMLLSSPVPVPGKTKVQLEVMPLEIAPIFEFALPDHTRFSLIDFPLHIPFELLGIDIALRVLTAVMLEFKVVIQSRNYNAVSMCVLSFVAMLYPLEYMFPVIPLLPAYMPSAEQLLLAPTPFLIGVPASFFQQRRIHEVPSDVILVDLDTNHVNVPDELYIPDMPEPDVTELKTNLRAALNRMSVNLNETRRGSVEASYAIDIDSVDVACRVSMVKFFNSPNVFGDFSEHTRTLRLYPRPVVALQTESFLRSRPQCTQFITELCRTQAVEYFAECCLCPKNETFVRVQAGIESAEQVGDKSKWFCESLMPVHFTVYPNNSSLESSYQEYGRDGNDSESDDEDQRSIESSSSVDDLVFDNPEEAQTSTGREQVTKPLAEVNDVYKEPLTLELPQSTSAVSISSSFSSGRSSPASSASASAMDSEADFARLAENLALKSNSQGAFSFDHDDDDYESTPVSQRRKTIPTGNDVSTPTSKTPPNKRGMRIKGLSSLTDSGEKVLGPSFMNAINGYAEKSQGIFSQVLHKTAPRAQALKERTMRPLATKIEQSQHLVKTKTTPTPTSTQAANQQSKNQQMVREFCDQALAGQSIGMFAAPKLRRLMEDESLRELVCSKLNLGLEHKLSEDEYVKEIPLTRAQYKAYVKMLKACLDGIEVSFNTPGCCGLASVFHVLEIAHTHYWTKGEDNAATPNSSAPSTIPTPSTSSHDLAKDVASRPKLPATAIDLRTPTKPVGSQPANGNAIKPSPVPTGQGPPVENLPPRVPPPHPNGPPPIPPRDPNVHPPATKVAPPVPPRFPPPTTEPPSDPNKRPPPLPPRPPPPRQDSVQSVISMQDSGKASRKESTDTIRGPKSPPTSLPVGKAEPQKVLPTPAEPVRHYIYQDLILTSLNPIWQNPQFWENAFVDVVAQERDIVGMDQEPSEMIDRYAALNDLEKKRLEMEEDRLLSTLLHNMTGYMIMCGTGQKAIQQKIRRLLGKAHIGLICSKEINKLLDELPQTQGNSIPLRPLGSRLVQKHSFTVFPGPSSEGPIMFMEVCDDAVVLRAVTGAVTERWWYERLVNMTYSPKTKVLCLWRRHEDKVHMHKFHTKKCRELYQCMKSAMERAAARGRVSVEGRALGGEFPVHDTESNQGGLLQVRCDGVAIIFANSQQFIDLTNIKKCNTFGGNVFLLEEFGILFHAIMR</sequence>
<feature type="region of interest" description="Disordered" evidence="10">
    <location>
        <begin position="653"/>
        <end position="706"/>
    </location>
</feature>